<dbReference type="HOGENOM" id="CLU_2350277_0_0_1"/>
<reference evidence="1" key="2">
    <citation type="submission" date="2018-05" db="EMBL/GenBank/DDBJ databases">
        <title>OmerRS3 (Oryza meridionalis Reference Sequence Version 3).</title>
        <authorList>
            <person name="Zhang J."/>
            <person name="Kudrna D."/>
            <person name="Lee S."/>
            <person name="Talag J."/>
            <person name="Welchert J."/>
            <person name="Wing R.A."/>
        </authorList>
    </citation>
    <scope>NUCLEOTIDE SEQUENCE [LARGE SCALE GENOMIC DNA]</scope>
    <source>
        <strain evidence="1">cv. OR44</strain>
    </source>
</reference>
<organism evidence="1">
    <name type="scientific">Oryza meridionalis</name>
    <dbReference type="NCBI Taxonomy" id="40149"/>
    <lineage>
        <taxon>Eukaryota</taxon>
        <taxon>Viridiplantae</taxon>
        <taxon>Streptophyta</taxon>
        <taxon>Embryophyta</taxon>
        <taxon>Tracheophyta</taxon>
        <taxon>Spermatophyta</taxon>
        <taxon>Magnoliopsida</taxon>
        <taxon>Liliopsida</taxon>
        <taxon>Poales</taxon>
        <taxon>Poaceae</taxon>
        <taxon>BOP clade</taxon>
        <taxon>Oryzoideae</taxon>
        <taxon>Oryzeae</taxon>
        <taxon>Oryzinae</taxon>
        <taxon>Oryza</taxon>
    </lineage>
</organism>
<dbReference type="Proteomes" id="UP000008021">
    <property type="component" value="Chromosome 2"/>
</dbReference>
<evidence type="ECO:0000313" key="1">
    <source>
        <dbReference type="EnsemblPlants" id="OMERI02G31800.1"/>
    </source>
</evidence>
<dbReference type="Gramene" id="OMERI02G31800.1">
    <property type="protein sequence ID" value="OMERI02G31800.1"/>
    <property type="gene ID" value="OMERI02G31800"/>
</dbReference>
<sequence>MAALRGLRVQRLRVRSETEVLFVTGKSSISILGSDMSKEESEVLFVAEQGSRWNLKVARLLRLGLSIKQAGVISQRVYCSARQKITVFSFEKIPSMP</sequence>
<keyword evidence="2" id="KW-1185">Reference proteome</keyword>
<dbReference type="EnsemblPlants" id="OMERI02G31800.1">
    <property type="protein sequence ID" value="OMERI02G31800.1"/>
    <property type="gene ID" value="OMERI02G31800"/>
</dbReference>
<dbReference type="AlphaFoldDB" id="A0A0E0CRS4"/>
<evidence type="ECO:0000313" key="2">
    <source>
        <dbReference type="Proteomes" id="UP000008021"/>
    </source>
</evidence>
<reference evidence="1" key="1">
    <citation type="submission" date="2015-04" db="UniProtKB">
        <authorList>
            <consortium name="EnsemblPlants"/>
        </authorList>
    </citation>
    <scope>IDENTIFICATION</scope>
</reference>
<name>A0A0E0CRS4_9ORYZ</name>
<accession>A0A0E0CRS4</accession>
<protein>
    <submittedName>
        <fullName evidence="1">Uncharacterized protein</fullName>
    </submittedName>
</protein>
<proteinExistence type="predicted"/>